<dbReference type="OrthoDB" id="6402776at2"/>
<protein>
    <submittedName>
        <fullName evidence="1">DUF3577 domain-containing protein</fullName>
    </submittedName>
</protein>
<dbReference type="Pfam" id="PF12101">
    <property type="entry name" value="DUF3577"/>
    <property type="match status" value="1"/>
</dbReference>
<accession>A0A5J5FS16</accession>
<reference evidence="1 2" key="1">
    <citation type="submission" date="2019-09" db="EMBL/GenBank/DDBJ databases">
        <authorList>
            <person name="Li Y."/>
        </authorList>
    </citation>
    <scope>NUCLEOTIDE SEQUENCE [LARGE SCALE GENOMIC DNA]</scope>
    <source>
        <strain evidence="1 2">L3-3HA</strain>
    </source>
</reference>
<evidence type="ECO:0000313" key="1">
    <source>
        <dbReference type="EMBL" id="KAA8995861.1"/>
    </source>
</evidence>
<proteinExistence type="predicted"/>
<evidence type="ECO:0000313" key="2">
    <source>
        <dbReference type="Proteomes" id="UP000335415"/>
    </source>
</evidence>
<gene>
    <name evidence="1" type="ORF">FJU30_23090</name>
</gene>
<name>A0A5J5FS16_9GAMM</name>
<dbReference type="AlphaFoldDB" id="A0A5J5FS16"/>
<dbReference type="RefSeq" id="WP_150437320.1">
    <property type="nucleotide sequence ID" value="NZ_VYKJ01000016.1"/>
</dbReference>
<keyword evidence="2" id="KW-1185">Reference proteome</keyword>
<dbReference type="Proteomes" id="UP000335415">
    <property type="component" value="Unassembled WGS sequence"/>
</dbReference>
<comment type="caution">
    <text evidence="1">The sequence shown here is derived from an EMBL/GenBank/DDBJ whole genome shotgun (WGS) entry which is preliminary data.</text>
</comment>
<dbReference type="EMBL" id="VYKJ01000016">
    <property type="protein sequence ID" value="KAA8995861.1"/>
    <property type="molecule type" value="Genomic_DNA"/>
</dbReference>
<dbReference type="InterPro" id="IPR021960">
    <property type="entry name" value="DUF3577"/>
</dbReference>
<sequence length="182" mass="20609">MLNTTENEQYACKHIVVILHSYPYPRRETTPQRGCLPYLYLWRQTMTTENKYFDLHTRGIGYVNRLRTVTPKRGDPFMACTIAALRGTKDSPEYSYIDVRVYNEKAASLLGSCQDALSKKQKVLIAFTVGDIYPEVFTYQSGAKSGQSGCSIKGRLIKITTIKIDGFEVYRENAEESQPAAA</sequence>
<organism evidence="1 2">
    <name type="scientific">Affinibrenneria salicis</name>
    <dbReference type="NCBI Taxonomy" id="2590031"/>
    <lineage>
        <taxon>Bacteria</taxon>
        <taxon>Pseudomonadati</taxon>
        <taxon>Pseudomonadota</taxon>
        <taxon>Gammaproteobacteria</taxon>
        <taxon>Enterobacterales</taxon>
        <taxon>Pectobacteriaceae</taxon>
        <taxon>Affinibrenneria</taxon>
    </lineage>
</organism>